<evidence type="ECO:0000256" key="1">
    <source>
        <dbReference type="SAM" id="MobiDB-lite"/>
    </source>
</evidence>
<dbReference type="InParanoid" id="A0A200Q7D7"/>
<organism evidence="2 3">
    <name type="scientific">Macleaya cordata</name>
    <name type="common">Five-seeded plume-poppy</name>
    <name type="synonym">Bocconia cordata</name>
    <dbReference type="NCBI Taxonomy" id="56857"/>
    <lineage>
        <taxon>Eukaryota</taxon>
        <taxon>Viridiplantae</taxon>
        <taxon>Streptophyta</taxon>
        <taxon>Embryophyta</taxon>
        <taxon>Tracheophyta</taxon>
        <taxon>Spermatophyta</taxon>
        <taxon>Magnoliopsida</taxon>
        <taxon>Ranunculales</taxon>
        <taxon>Papaveraceae</taxon>
        <taxon>Papaveroideae</taxon>
        <taxon>Macleaya</taxon>
    </lineage>
</organism>
<sequence length="81" mass="8369">MPNQYRLTTLDQLAAALQAASGKTPTGKTPGTGKGPQTNSMKPADAVAAVAMNTTMKTQEASAVTEKDQKLVHAAVKEADI</sequence>
<comment type="caution">
    <text evidence="2">The sequence shown here is derived from an EMBL/GenBank/DDBJ whole genome shotgun (WGS) entry which is preliminary data.</text>
</comment>
<proteinExistence type="predicted"/>
<evidence type="ECO:0000313" key="3">
    <source>
        <dbReference type="Proteomes" id="UP000195402"/>
    </source>
</evidence>
<feature type="region of interest" description="Disordered" evidence="1">
    <location>
        <begin position="19"/>
        <end position="42"/>
    </location>
</feature>
<gene>
    <name evidence="2" type="ORF">BVC80_8883g11</name>
</gene>
<reference evidence="2 3" key="1">
    <citation type="journal article" date="2017" name="Mol. Plant">
        <title>The Genome of Medicinal Plant Macleaya cordata Provides New Insights into Benzylisoquinoline Alkaloids Metabolism.</title>
        <authorList>
            <person name="Liu X."/>
            <person name="Liu Y."/>
            <person name="Huang P."/>
            <person name="Ma Y."/>
            <person name="Qing Z."/>
            <person name="Tang Q."/>
            <person name="Cao H."/>
            <person name="Cheng P."/>
            <person name="Zheng Y."/>
            <person name="Yuan Z."/>
            <person name="Zhou Y."/>
            <person name="Liu J."/>
            <person name="Tang Z."/>
            <person name="Zhuo Y."/>
            <person name="Zhang Y."/>
            <person name="Yu L."/>
            <person name="Huang J."/>
            <person name="Yang P."/>
            <person name="Peng Q."/>
            <person name="Zhang J."/>
            <person name="Jiang W."/>
            <person name="Zhang Z."/>
            <person name="Lin K."/>
            <person name="Ro D.K."/>
            <person name="Chen X."/>
            <person name="Xiong X."/>
            <person name="Shang Y."/>
            <person name="Huang S."/>
            <person name="Zeng J."/>
        </authorList>
    </citation>
    <scope>NUCLEOTIDE SEQUENCE [LARGE SCALE GENOMIC DNA]</scope>
    <source>
        <strain evidence="3">cv. BLH2017</strain>
        <tissue evidence="2">Root</tissue>
    </source>
</reference>
<feature type="compositionally biased region" description="Low complexity" evidence="1">
    <location>
        <begin position="19"/>
        <end position="31"/>
    </location>
</feature>
<accession>A0A200Q7D7</accession>
<dbReference type="EMBL" id="MVGT01002854">
    <property type="protein sequence ID" value="OVA06344.1"/>
    <property type="molecule type" value="Genomic_DNA"/>
</dbReference>
<dbReference type="AlphaFoldDB" id="A0A200Q7D7"/>
<evidence type="ECO:0000313" key="2">
    <source>
        <dbReference type="EMBL" id="OVA06344.1"/>
    </source>
</evidence>
<keyword evidence="3" id="KW-1185">Reference proteome</keyword>
<name>A0A200Q7D7_MACCD</name>
<dbReference type="Proteomes" id="UP000195402">
    <property type="component" value="Unassembled WGS sequence"/>
</dbReference>
<protein>
    <submittedName>
        <fullName evidence="2">Uncharacterized protein</fullName>
    </submittedName>
</protein>